<evidence type="ECO:0000313" key="2">
    <source>
        <dbReference type="EMBL" id="ORZ20312.1"/>
    </source>
</evidence>
<dbReference type="EMBL" id="MCGE01000006">
    <property type="protein sequence ID" value="ORZ20312.1"/>
    <property type="molecule type" value="Genomic_DNA"/>
</dbReference>
<dbReference type="GO" id="GO:0005634">
    <property type="term" value="C:nucleus"/>
    <property type="evidence" value="ECO:0007669"/>
    <property type="project" value="TreeGrafter"/>
</dbReference>
<evidence type="ECO:0000256" key="1">
    <source>
        <dbReference type="SAM" id="MobiDB-lite"/>
    </source>
</evidence>
<dbReference type="SUPFAM" id="SSF82199">
    <property type="entry name" value="SET domain"/>
    <property type="match status" value="2"/>
</dbReference>
<organism evidence="2 3">
    <name type="scientific">Absidia repens</name>
    <dbReference type="NCBI Taxonomy" id="90262"/>
    <lineage>
        <taxon>Eukaryota</taxon>
        <taxon>Fungi</taxon>
        <taxon>Fungi incertae sedis</taxon>
        <taxon>Mucoromycota</taxon>
        <taxon>Mucoromycotina</taxon>
        <taxon>Mucoromycetes</taxon>
        <taxon>Mucorales</taxon>
        <taxon>Cunninghamellaceae</taxon>
        <taxon>Absidia</taxon>
    </lineage>
</organism>
<dbReference type="PANTHER" id="PTHR12197:SF294">
    <property type="entry name" value="POTENTIAL PROTEIN LYSINE METHYLTRANSFERASE SET6"/>
    <property type="match status" value="1"/>
</dbReference>
<protein>
    <recommendedName>
        <fullName evidence="4">SET domain-containing protein</fullName>
    </recommendedName>
</protein>
<name>A0A1X2IPW1_9FUNG</name>
<reference evidence="2 3" key="1">
    <citation type="submission" date="2016-07" db="EMBL/GenBank/DDBJ databases">
        <title>Pervasive Adenine N6-methylation of Active Genes in Fungi.</title>
        <authorList>
            <consortium name="DOE Joint Genome Institute"/>
            <person name="Mondo S.J."/>
            <person name="Dannebaum R.O."/>
            <person name="Kuo R.C."/>
            <person name="Labutti K."/>
            <person name="Haridas S."/>
            <person name="Kuo A."/>
            <person name="Salamov A."/>
            <person name="Ahrendt S.R."/>
            <person name="Lipzen A."/>
            <person name="Sullivan W."/>
            <person name="Andreopoulos W.B."/>
            <person name="Clum A."/>
            <person name="Lindquist E."/>
            <person name="Daum C."/>
            <person name="Ramamoorthy G.K."/>
            <person name="Gryganskyi A."/>
            <person name="Culley D."/>
            <person name="Magnuson J.K."/>
            <person name="James T.Y."/>
            <person name="O'Malley M.A."/>
            <person name="Stajich J.E."/>
            <person name="Spatafora J.W."/>
            <person name="Visel A."/>
            <person name="Grigoriev I.V."/>
        </authorList>
    </citation>
    <scope>NUCLEOTIDE SEQUENCE [LARGE SCALE GENOMIC DNA]</scope>
    <source>
        <strain evidence="2 3">NRRL 1336</strain>
    </source>
</reference>
<evidence type="ECO:0008006" key="4">
    <source>
        <dbReference type="Google" id="ProtNLM"/>
    </source>
</evidence>
<gene>
    <name evidence="2" type="ORF">BCR42DRAFT_488846</name>
</gene>
<dbReference type="InterPro" id="IPR050869">
    <property type="entry name" value="H3K4_H4K5_MeTrfase"/>
</dbReference>
<dbReference type="Gene3D" id="1.10.220.160">
    <property type="match status" value="1"/>
</dbReference>
<feature type="compositionally biased region" description="Basic residues" evidence="1">
    <location>
        <begin position="369"/>
        <end position="378"/>
    </location>
</feature>
<keyword evidence="3" id="KW-1185">Reference proteome</keyword>
<dbReference type="Gene3D" id="6.10.140.2220">
    <property type="match status" value="1"/>
</dbReference>
<dbReference type="OrthoDB" id="5945798at2759"/>
<dbReference type="PANTHER" id="PTHR12197">
    <property type="entry name" value="HISTONE-LYSINE N-METHYLTRANSFERASE SMYD"/>
    <property type="match status" value="1"/>
</dbReference>
<comment type="caution">
    <text evidence="2">The sequence shown here is derived from an EMBL/GenBank/DDBJ whole genome shotgun (WGS) entry which is preliminary data.</text>
</comment>
<dbReference type="InterPro" id="IPR046341">
    <property type="entry name" value="SET_dom_sf"/>
</dbReference>
<dbReference type="AlphaFoldDB" id="A0A1X2IPW1"/>
<feature type="region of interest" description="Disordered" evidence="1">
    <location>
        <begin position="361"/>
        <end position="385"/>
    </location>
</feature>
<proteinExistence type="predicted"/>
<dbReference type="Proteomes" id="UP000193560">
    <property type="component" value="Unassembled WGS sequence"/>
</dbReference>
<sequence length="385" mass="44308">MVIDSALSLYDLPSTIYTKTTEGKGRECLASQSIEPSTTLLSVYPYSTAIFDSYKKRLCARCLAAHPTKSFTTHCLGCDQVYFCSTICADLYLSDHDQWCCDILRRLASLKKVDRHMKSVAKLVIMVYWQRHVRGKTDHRDNGGDMNKMTCSYDLVHHLESHYDDWSPEMKQEWNRIQCFLWKFLSPMDWLFPHETDVDIMHLVSKIESNGFGIYLENRLDVVVGRALYPLASLFNHDCTYNCEVEQWTEEGIEDELVTMDLSDDQQQQSEPVDCSLSNENVNNKEQQEIRKVYPSVFTQPRGKFRQMFIRTIATVLPHECLTIGYVDTSLPVANRRQKLLQDYYFTCECQRCVVESKIGGGPSSGSNKKNKKKKNKGKINGSVC</sequence>
<dbReference type="Gene3D" id="2.170.270.10">
    <property type="entry name" value="SET domain"/>
    <property type="match status" value="2"/>
</dbReference>
<dbReference type="STRING" id="90262.A0A1X2IPW1"/>
<evidence type="ECO:0000313" key="3">
    <source>
        <dbReference type="Proteomes" id="UP000193560"/>
    </source>
</evidence>
<accession>A0A1X2IPW1</accession>